<dbReference type="Gramene" id="PGSC0003DMT400089080">
    <property type="protein sequence ID" value="PGSC0003DMT400089080"/>
    <property type="gene ID" value="PGSC0003DMG400038651"/>
</dbReference>
<keyword evidence="1" id="KW-0479">Metal-binding</keyword>
<dbReference type="GO" id="GO:0008270">
    <property type="term" value="F:zinc ion binding"/>
    <property type="evidence" value="ECO:0007669"/>
    <property type="project" value="UniProtKB-KW"/>
</dbReference>
<keyword evidence="1" id="KW-0862">Zinc</keyword>
<dbReference type="AlphaFoldDB" id="M1DHE3"/>
<dbReference type="InParanoid" id="M1DHE3"/>
<keyword evidence="1" id="KW-0863">Zinc-finger</keyword>
<dbReference type="InterPro" id="IPR013083">
    <property type="entry name" value="Znf_RING/FYVE/PHD"/>
</dbReference>
<evidence type="ECO:0000313" key="4">
    <source>
        <dbReference type="EnsemblPlants" id="PGSC0003DMT400089080"/>
    </source>
</evidence>
<evidence type="ECO:0000259" key="3">
    <source>
        <dbReference type="PROSITE" id="PS50089"/>
    </source>
</evidence>
<feature type="compositionally biased region" description="Low complexity" evidence="2">
    <location>
        <begin position="151"/>
        <end position="167"/>
    </location>
</feature>
<proteinExistence type="predicted"/>
<reference evidence="5" key="1">
    <citation type="journal article" date="2011" name="Nature">
        <title>Genome sequence and analysis of the tuber crop potato.</title>
        <authorList>
            <consortium name="The Potato Genome Sequencing Consortium"/>
        </authorList>
    </citation>
    <scope>NUCLEOTIDE SEQUENCE [LARGE SCALE GENOMIC DNA]</scope>
    <source>
        <strain evidence="5">cv. DM1-3 516 R44</strain>
    </source>
</reference>
<dbReference type="Proteomes" id="UP000011115">
    <property type="component" value="Unassembled WGS sequence"/>
</dbReference>
<keyword evidence="5" id="KW-1185">Reference proteome</keyword>
<accession>M1DHE3</accession>
<dbReference type="PaxDb" id="4113-PGSC0003DMT400089080"/>
<dbReference type="InterPro" id="IPR001841">
    <property type="entry name" value="Znf_RING"/>
</dbReference>
<feature type="region of interest" description="Disordered" evidence="2">
    <location>
        <begin position="423"/>
        <end position="447"/>
    </location>
</feature>
<dbReference type="PROSITE" id="PS50089">
    <property type="entry name" value="ZF_RING_2"/>
    <property type="match status" value="1"/>
</dbReference>
<reference evidence="4" key="2">
    <citation type="submission" date="2015-06" db="UniProtKB">
        <authorList>
            <consortium name="EnsemblPlants"/>
        </authorList>
    </citation>
    <scope>IDENTIFICATION</scope>
    <source>
        <strain evidence="4">DM1-3 516 R44</strain>
    </source>
</reference>
<dbReference type="EnsemblPlants" id="PGSC0003DMT400089080">
    <property type="protein sequence ID" value="PGSC0003DMT400089080"/>
    <property type="gene ID" value="PGSC0003DMG400038651"/>
</dbReference>
<evidence type="ECO:0000256" key="2">
    <source>
        <dbReference type="SAM" id="MobiDB-lite"/>
    </source>
</evidence>
<dbReference type="PANTHER" id="PTHR31150">
    <property type="entry name" value="EXPRESSED PROTEIN"/>
    <property type="match status" value="1"/>
</dbReference>
<protein>
    <submittedName>
        <fullName evidence="4">Ubiquitin-protein ligase</fullName>
    </submittedName>
</protein>
<name>M1DHE3_SOLTU</name>
<feature type="domain" description="RING-type" evidence="3">
    <location>
        <begin position="288"/>
        <end position="341"/>
    </location>
</feature>
<sequence>MGSACCVAAKDRAVINGSTSETLQSDVRYSPSWSFRWDSRGRVAGEETSVNWSSDGVGGNDRLEFKSGTTVETLYASEEGSPLDSFRSLALQKSPAFDCNTGNSMLPLSDRVKDSLVLDMVFALHKERAELDRCLQVKESFESTAVPCPSPLKLSSSDPSVSSLSASPLSTKSQLLPANSTLLPQYSSGHQLGRRVSDSHIPRIKSPTFSISEESSSFMLPSWSNESTRGSNGGSSDGWSVPAFSDLLANPRRDRWSFDSESMGFHRDKMSKASGWSSGSPFIDLQTCGICTKLLTERSSWSSNELVVVSVLICGHVFHAECLESMTPEFNKYDPACPICTFGEKQALKMSEKALKSQMDLKARKRFRNRVVDSDFSCNLALFDRQKSGGHGGRRLKMSSSSSSMKSSSGKPFLLRHFSFGLKGSKSFSESPSTRKKGFFWTRSSKE</sequence>
<dbReference type="PANTHER" id="PTHR31150:SF26">
    <property type="entry name" value="RING-TYPE DOMAIN-CONTAINING PROTEIN"/>
    <property type="match status" value="1"/>
</dbReference>
<dbReference type="SMART" id="SM00184">
    <property type="entry name" value="RING"/>
    <property type="match status" value="1"/>
</dbReference>
<dbReference type="SUPFAM" id="SSF57850">
    <property type="entry name" value="RING/U-box"/>
    <property type="match status" value="1"/>
</dbReference>
<evidence type="ECO:0000256" key="1">
    <source>
        <dbReference type="PROSITE-ProRule" id="PRU00175"/>
    </source>
</evidence>
<dbReference type="Gene3D" id="3.30.40.10">
    <property type="entry name" value="Zinc/RING finger domain, C3HC4 (zinc finger)"/>
    <property type="match status" value="1"/>
</dbReference>
<dbReference type="HOGENOM" id="CLU_036553_0_0_1"/>
<evidence type="ECO:0000313" key="5">
    <source>
        <dbReference type="Proteomes" id="UP000011115"/>
    </source>
</evidence>
<dbReference type="OMA" id="SWSMHAF"/>
<dbReference type="FunCoup" id="M1DHE3">
    <property type="interactions" value="1054"/>
</dbReference>
<feature type="compositionally biased region" description="Low complexity" evidence="2">
    <location>
        <begin position="398"/>
        <end position="409"/>
    </location>
</feature>
<organism evidence="4 5">
    <name type="scientific">Solanum tuberosum</name>
    <name type="common">Potato</name>
    <dbReference type="NCBI Taxonomy" id="4113"/>
    <lineage>
        <taxon>Eukaryota</taxon>
        <taxon>Viridiplantae</taxon>
        <taxon>Streptophyta</taxon>
        <taxon>Embryophyta</taxon>
        <taxon>Tracheophyta</taxon>
        <taxon>Spermatophyta</taxon>
        <taxon>Magnoliopsida</taxon>
        <taxon>eudicotyledons</taxon>
        <taxon>Gunneridae</taxon>
        <taxon>Pentapetalae</taxon>
        <taxon>asterids</taxon>
        <taxon>lamiids</taxon>
        <taxon>Solanales</taxon>
        <taxon>Solanaceae</taxon>
        <taxon>Solanoideae</taxon>
        <taxon>Solaneae</taxon>
        <taxon>Solanum</taxon>
    </lineage>
</organism>
<feature type="region of interest" description="Disordered" evidence="2">
    <location>
        <begin position="148"/>
        <end position="167"/>
    </location>
</feature>
<dbReference type="eggNOG" id="ENOG502QPQI">
    <property type="taxonomic scope" value="Eukaryota"/>
</dbReference>
<feature type="region of interest" description="Disordered" evidence="2">
    <location>
        <begin position="388"/>
        <end position="411"/>
    </location>
</feature>